<evidence type="ECO:0000313" key="1">
    <source>
        <dbReference type="EMBL" id="QOZ68863.1"/>
    </source>
</evidence>
<gene>
    <name evidence="1" type="ORF">WN72_22950</name>
</gene>
<reference evidence="1 2" key="1">
    <citation type="submission" date="2018-06" db="EMBL/GenBank/DDBJ databases">
        <title>Comparative genomics of Bradyrhizobium nodulating Arachidis hypogaea.</title>
        <authorList>
            <person name="Li Y."/>
        </authorList>
    </citation>
    <scope>NUCLEOTIDE SEQUENCE [LARGE SCALE GENOMIC DNA]</scope>
    <source>
        <strain evidence="1 2">CCBAU 051107</strain>
    </source>
</reference>
<dbReference type="Proteomes" id="UP000594015">
    <property type="component" value="Chromosome"/>
</dbReference>
<sequence length="139" mass="15364">MTKQTKQVATQDQVIEIYEELKLVLKRTGEKTCEYLNGNTDATVAAKLGVGVQSVTSIRTKRFGTFFERGDTPPGGTVIGALRDEVAALRRELSELRQAVVEILPRYNKLIDTLVLPPHSVSVRHLKVPTNDKPPAPRA</sequence>
<proteinExistence type="predicted"/>
<accession>A0AAE7NMX2</accession>
<evidence type="ECO:0000313" key="2">
    <source>
        <dbReference type="Proteomes" id="UP000594015"/>
    </source>
</evidence>
<protein>
    <submittedName>
        <fullName evidence="1">Uncharacterized protein</fullName>
    </submittedName>
</protein>
<dbReference type="RefSeq" id="WP_092220023.1">
    <property type="nucleotide sequence ID" value="NZ_CP030050.1"/>
</dbReference>
<dbReference type="KEGG" id="barh:WN72_22950"/>
<organism evidence="1 2">
    <name type="scientific">Bradyrhizobium arachidis</name>
    <dbReference type="NCBI Taxonomy" id="858423"/>
    <lineage>
        <taxon>Bacteria</taxon>
        <taxon>Pseudomonadati</taxon>
        <taxon>Pseudomonadota</taxon>
        <taxon>Alphaproteobacteria</taxon>
        <taxon>Hyphomicrobiales</taxon>
        <taxon>Nitrobacteraceae</taxon>
        <taxon>Bradyrhizobium</taxon>
    </lineage>
</organism>
<dbReference type="AlphaFoldDB" id="A0AAE7NMX2"/>
<name>A0AAE7NMX2_9BRAD</name>
<dbReference type="EMBL" id="CP030050">
    <property type="protein sequence ID" value="QOZ68863.1"/>
    <property type="molecule type" value="Genomic_DNA"/>
</dbReference>